<dbReference type="RefSeq" id="WP_025066080.1">
    <property type="nucleotide sequence ID" value="NZ_CP013195.1"/>
</dbReference>
<name>A0A0S2KL13_9BACT</name>
<keyword evidence="1" id="KW-0732">Signal</keyword>
<accession>A0A0S2KL13</accession>
<dbReference type="OrthoDB" id="5507507at2"/>
<evidence type="ECO:0000256" key="1">
    <source>
        <dbReference type="SAM" id="SignalP"/>
    </source>
</evidence>
<reference evidence="3" key="1">
    <citation type="submission" date="2015-11" db="EMBL/GenBank/DDBJ databases">
        <authorList>
            <person name="Holder M.E."/>
            <person name="Ajami N.J."/>
            <person name="Petrosino J.F."/>
        </authorList>
    </citation>
    <scope>NUCLEOTIDE SEQUENCE [LARGE SCALE GENOMIC DNA]</scope>
    <source>
        <strain evidence="3">F0113</strain>
    </source>
</reference>
<dbReference type="Pfam" id="PF03415">
    <property type="entry name" value="Peptidase_C11"/>
    <property type="match status" value="1"/>
</dbReference>
<dbReference type="InterPro" id="IPR005077">
    <property type="entry name" value="Peptidase_C11"/>
</dbReference>
<evidence type="ECO:0000313" key="2">
    <source>
        <dbReference type="EMBL" id="ALO48993.1"/>
    </source>
</evidence>
<dbReference type="eggNOG" id="ENOG502Z9TJ">
    <property type="taxonomic scope" value="Bacteria"/>
</dbReference>
<dbReference type="KEGG" id="peo:AS203_07800"/>
<dbReference type="EMBL" id="CP013195">
    <property type="protein sequence ID" value="ALO48993.1"/>
    <property type="molecule type" value="Genomic_DNA"/>
</dbReference>
<feature type="signal peptide" evidence="1">
    <location>
        <begin position="1"/>
        <end position="19"/>
    </location>
</feature>
<feature type="chain" id="PRO_5006601869" description="Clostripain family protein" evidence="1">
    <location>
        <begin position="20"/>
        <end position="412"/>
    </location>
</feature>
<gene>
    <name evidence="2" type="ORF">AS203_07800</name>
</gene>
<organism evidence="2 3">
    <name type="scientific">Hoylesella enoeca</name>
    <dbReference type="NCBI Taxonomy" id="76123"/>
    <lineage>
        <taxon>Bacteria</taxon>
        <taxon>Pseudomonadati</taxon>
        <taxon>Bacteroidota</taxon>
        <taxon>Bacteroidia</taxon>
        <taxon>Bacteroidales</taxon>
        <taxon>Prevotellaceae</taxon>
        <taxon>Hoylesella</taxon>
    </lineage>
</organism>
<dbReference type="PANTHER" id="PTHR37835">
    <property type="entry name" value="ALPHA-CLOSTRIPAIN"/>
    <property type="match status" value="1"/>
</dbReference>
<evidence type="ECO:0008006" key="4">
    <source>
        <dbReference type="Google" id="ProtNLM"/>
    </source>
</evidence>
<proteinExistence type="predicted"/>
<dbReference type="Proteomes" id="UP000056252">
    <property type="component" value="Chromosome"/>
</dbReference>
<dbReference type="STRING" id="76123.AS203_07800"/>
<sequence length="412" mass="46241">MKKYLFLCLSALFLLSACHEDEIGPELPDHNAAKTIFVYMPWTGTSYNLYDAFLQNIRDIKAAIKNQNGLGDKNLMIYISNSATSGALIKVKYEKGECVDDTLCHYQNTAANKLALNTSHWITYILNQVKSYAPADTYAMIIGCHGYGWIEAADFPASAKGLFQQPQTDESDGPFTRTTRWFGGSNVRTDISTLVSGISSSGIKKMQYIMFDDCNMSNIETAYQLKEVTDYLIGCPTEIMAYGMPYTRIWKHLADITPDYQAVCDEFYNFYNNYEHNGTPYHCGTIGVTDCAQVDSVAKIMKEINTQYTFNTALTASIQNLDGYDPPIFYDLGDYVKNLCTDATLLAKFQAQLNRAVPFKSHTEYYYSALTRRGRHKINTYSGITVSDPSTNSLATAGMKKTAWWKATHSTP</sequence>
<dbReference type="PANTHER" id="PTHR37835:SF1">
    <property type="entry name" value="ALPHA-CLOSTRIPAIN"/>
    <property type="match status" value="1"/>
</dbReference>
<keyword evidence="3" id="KW-1185">Reference proteome</keyword>
<dbReference type="PROSITE" id="PS51257">
    <property type="entry name" value="PROKAR_LIPOPROTEIN"/>
    <property type="match status" value="1"/>
</dbReference>
<dbReference type="AlphaFoldDB" id="A0A0S2KL13"/>
<evidence type="ECO:0000313" key="3">
    <source>
        <dbReference type="Proteomes" id="UP000056252"/>
    </source>
</evidence>
<protein>
    <recommendedName>
        <fullName evidence="4">Clostripain family protein</fullName>
    </recommendedName>
</protein>
<dbReference type="Gene3D" id="3.40.50.11970">
    <property type="match status" value="1"/>
</dbReference>